<reference evidence="3 4" key="1">
    <citation type="submission" date="2016-08" db="EMBL/GenBank/DDBJ databases">
        <title>Draft genome sequence of allopolyploid Zygosaccharomyces rouxii.</title>
        <authorList>
            <person name="Watanabe J."/>
            <person name="Uehara K."/>
            <person name="Mogi Y."/>
            <person name="Tsukioka Y."/>
        </authorList>
    </citation>
    <scope>NUCLEOTIDE SEQUENCE [LARGE SCALE GENOMIC DNA]</scope>
    <source>
        <strain evidence="3 4">NBRC 110957</strain>
    </source>
</reference>
<dbReference type="AlphaFoldDB" id="A0A1Q3A615"/>
<dbReference type="Proteomes" id="UP000187013">
    <property type="component" value="Unassembled WGS sequence"/>
</dbReference>
<organism evidence="3 4">
    <name type="scientific">Zygosaccharomyces rouxii</name>
    <dbReference type="NCBI Taxonomy" id="4956"/>
    <lineage>
        <taxon>Eukaryota</taxon>
        <taxon>Fungi</taxon>
        <taxon>Dikarya</taxon>
        <taxon>Ascomycota</taxon>
        <taxon>Saccharomycotina</taxon>
        <taxon>Saccharomycetes</taxon>
        <taxon>Saccharomycetales</taxon>
        <taxon>Saccharomycetaceae</taxon>
        <taxon>Zygosaccharomyces</taxon>
    </lineage>
</organism>
<evidence type="ECO:0000259" key="1">
    <source>
        <dbReference type="Pfam" id="PF04179"/>
    </source>
</evidence>
<dbReference type="GO" id="GO:0043399">
    <property type="term" value="F:tRNA adenosine(64)-2'-O-ribosylphosphate transferase activity"/>
    <property type="evidence" value="ECO:0007669"/>
    <property type="project" value="InterPro"/>
</dbReference>
<accession>A0A1Q3A615</accession>
<dbReference type="OMA" id="PVFWANQ"/>
<dbReference type="PIRSF" id="PIRSF007747">
    <property type="entry name" value="Ribosyl_Ptfrase"/>
    <property type="match status" value="1"/>
</dbReference>
<evidence type="ECO:0008006" key="5">
    <source>
        <dbReference type="Google" id="ProtNLM"/>
    </source>
</evidence>
<dbReference type="PANTHER" id="PTHR31811">
    <property type="entry name" value="TRNA A64-2'-O-RIBOSYLPHOSPHATE TRANSFERASE"/>
    <property type="match status" value="1"/>
</dbReference>
<evidence type="ECO:0000259" key="2">
    <source>
        <dbReference type="Pfam" id="PF17184"/>
    </source>
</evidence>
<evidence type="ECO:0000313" key="4">
    <source>
        <dbReference type="Proteomes" id="UP000187013"/>
    </source>
</evidence>
<dbReference type="Pfam" id="PF04179">
    <property type="entry name" value="Init_tRNA_PT"/>
    <property type="match status" value="1"/>
</dbReference>
<proteinExistence type="predicted"/>
<dbReference type="eggNOG" id="KOG2634">
    <property type="taxonomic scope" value="Eukaryota"/>
</dbReference>
<gene>
    <name evidence="3" type="ORF">ZYGR_0AD03570</name>
</gene>
<comment type="caution">
    <text evidence="3">The sequence shown here is derived from an EMBL/GenBank/DDBJ whole genome shotgun (WGS) entry which is preliminary data.</text>
</comment>
<dbReference type="PANTHER" id="PTHR31811:SF0">
    <property type="entry name" value="TRNA A64-2'-O-RIBOSYLPHOSPHATE TRANSFERASE"/>
    <property type="match status" value="1"/>
</dbReference>
<dbReference type="InterPro" id="IPR033421">
    <property type="entry name" value="Rit1_DUSP-like"/>
</dbReference>
<dbReference type="EMBL" id="BDGX01000030">
    <property type="protein sequence ID" value="GAV51174.1"/>
    <property type="molecule type" value="Genomic_DNA"/>
</dbReference>
<name>A0A1Q3A615_ZYGRO</name>
<dbReference type="Pfam" id="PF17184">
    <property type="entry name" value="Rit1_C"/>
    <property type="match status" value="1"/>
</dbReference>
<dbReference type="InterPro" id="IPR007306">
    <property type="entry name" value="Rit1"/>
</dbReference>
<dbReference type="GO" id="GO:0019988">
    <property type="term" value="P:charged-tRNA amino acid modification"/>
    <property type="evidence" value="ECO:0007669"/>
    <property type="project" value="EnsemblFungi"/>
</dbReference>
<feature type="domain" description="Rit1 N-terminal" evidence="2">
    <location>
        <begin position="16"/>
        <end position="293"/>
    </location>
</feature>
<feature type="domain" description="Rit1 DUSP-like" evidence="1">
    <location>
        <begin position="363"/>
        <end position="471"/>
    </location>
</feature>
<dbReference type="OrthoDB" id="45256at2759"/>
<dbReference type="InterPro" id="IPR033449">
    <property type="entry name" value="Rit1_N"/>
</dbReference>
<dbReference type="GO" id="GO:0005737">
    <property type="term" value="C:cytoplasm"/>
    <property type="evidence" value="ECO:0007669"/>
    <property type="project" value="TreeGrafter"/>
</dbReference>
<sequence>MDPDLAFSLNQINRDIKKEYTSLRNRIQSILFDNAFIAQRVIPRFPNYPLIPNERCGLWYCDPKDFDQTSYFKSTDGHTNQWDFSTRRLNLHLLPILQEKNGIIIVDSTRRGKLMPDALSKTIPIWCAVLNSLMQPDKSEVLFTPPKCVSQSEHDSIKTRIPSLVDRLEKLDILDAQDLRNKFQGKILRPFWVYPGSDMLRSSTDPFTGEIIEIQWEPGPNEQIIPIILCTASYRAQDGVDKRHGFTYVQGAADDHELWSCGLDPKLLWNNWHYFHDLDRNDKELESHVKTLIELAETTDHRNHLADIVEMDPITKELSLGKLKDHTAITPNIARELDSQFSLVIILSQSVTLSKPFDFIKTYNLQSGSKRSSKDLRAALIEIDHIVSAHLNKDVVKRKPIMVCCNSGTDISVGVILMILCKYYSQDWLLGKPDSVNKFVIRRHLVQIINKIKRRNVNPSRATLNSINSFLM</sequence>
<evidence type="ECO:0000313" key="3">
    <source>
        <dbReference type="EMBL" id="GAV51174.1"/>
    </source>
</evidence>
<protein>
    <recommendedName>
        <fullName evidence="5">Initiator tRNA phosphoribosyl transferase</fullName>
    </recommendedName>
</protein>